<accession>A0A6I4NZ51</accession>
<feature type="compositionally biased region" description="Acidic residues" evidence="1">
    <location>
        <begin position="21"/>
        <end position="38"/>
    </location>
</feature>
<feature type="compositionally biased region" description="Low complexity" evidence="1">
    <location>
        <begin position="83"/>
        <end position="96"/>
    </location>
</feature>
<protein>
    <submittedName>
        <fullName evidence="2">Uncharacterized protein</fullName>
    </submittedName>
</protein>
<name>A0A6I4NZ51_9MICO</name>
<feature type="region of interest" description="Disordered" evidence="1">
    <location>
        <begin position="83"/>
        <end position="107"/>
    </location>
</feature>
<dbReference type="AlphaFoldDB" id="A0A6I4NZ51"/>
<comment type="caution">
    <text evidence="2">The sequence shown here is derived from an EMBL/GenBank/DDBJ whole genome shotgun (WGS) entry which is preliminary data.</text>
</comment>
<dbReference type="EMBL" id="WSTA01000068">
    <property type="protein sequence ID" value="MWB99596.1"/>
    <property type="molecule type" value="Genomic_DNA"/>
</dbReference>
<proteinExistence type="predicted"/>
<organism evidence="2 3">
    <name type="scientific">Agromyces seonyuensis</name>
    <dbReference type="NCBI Taxonomy" id="2662446"/>
    <lineage>
        <taxon>Bacteria</taxon>
        <taxon>Bacillati</taxon>
        <taxon>Actinomycetota</taxon>
        <taxon>Actinomycetes</taxon>
        <taxon>Micrococcales</taxon>
        <taxon>Microbacteriaceae</taxon>
        <taxon>Agromyces</taxon>
    </lineage>
</organism>
<feature type="region of interest" description="Disordered" evidence="1">
    <location>
        <begin position="1"/>
        <end position="38"/>
    </location>
</feature>
<reference evidence="2 3" key="1">
    <citation type="submission" date="2019-12" db="EMBL/GenBank/DDBJ databases">
        <authorList>
            <person name="Kim Y.S."/>
        </authorList>
    </citation>
    <scope>NUCLEOTIDE SEQUENCE [LARGE SCALE GENOMIC DNA]</scope>
    <source>
        <strain evidence="2 3">MMS17-SY077</strain>
    </source>
</reference>
<sequence>MSGPRSDENPDAPLEAAPGDPLDDAGEEDAADAADDDASAPVPWWRRIDPLVGGAVLLGVLCVAGGLLHAALSAPAADRSAAPASAVPTEPVAAAPAPEPEPTETAAPAQTVVNGHPLPVDCAGLYTRDWTPDMEGLVLSPGWSDPAAYPGSGDETVAGLAAASVELECVWADADAAGERSLATKVSVPSAPQQEAAIARMTELGYSCWEERSGTRCTAEWRGDGGLSGDSHFFRDGIWFATRWVGLAPSGYTHDLVAAVFGD</sequence>
<evidence type="ECO:0000313" key="3">
    <source>
        <dbReference type="Proteomes" id="UP000438182"/>
    </source>
</evidence>
<evidence type="ECO:0000256" key="1">
    <source>
        <dbReference type="SAM" id="MobiDB-lite"/>
    </source>
</evidence>
<gene>
    <name evidence="2" type="ORF">GB864_13680</name>
</gene>
<dbReference type="Proteomes" id="UP000438182">
    <property type="component" value="Unassembled WGS sequence"/>
</dbReference>
<keyword evidence="3" id="KW-1185">Reference proteome</keyword>
<evidence type="ECO:0000313" key="2">
    <source>
        <dbReference type="EMBL" id="MWB99596.1"/>
    </source>
</evidence>
<dbReference type="RefSeq" id="WP_160425979.1">
    <property type="nucleotide sequence ID" value="NZ_WSTA01000068.1"/>
</dbReference>